<dbReference type="PANTHER" id="PTHR30349">
    <property type="entry name" value="PHAGE INTEGRASE-RELATED"/>
    <property type="match status" value="1"/>
</dbReference>
<organism evidence="7 8">
    <name type="scientific">Candidatus Dojkabacteria bacterium</name>
    <dbReference type="NCBI Taxonomy" id="2099670"/>
    <lineage>
        <taxon>Bacteria</taxon>
        <taxon>Candidatus Dojkabacteria</taxon>
    </lineage>
</organism>
<dbReference type="InterPro" id="IPR050090">
    <property type="entry name" value="Tyrosine_recombinase_XerCD"/>
</dbReference>
<feature type="non-terminal residue" evidence="7">
    <location>
        <position position="278"/>
    </location>
</feature>
<dbReference type="InterPro" id="IPR013762">
    <property type="entry name" value="Integrase-like_cat_sf"/>
</dbReference>
<dbReference type="GO" id="GO:0015074">
    <property type="term" value="P:DNA integration"/>
    <property type="evidence" value="ECO:0007669"/>
    <property type="project" value="InterPro"/>
</dbReference>
<dbReference type="Gene3D" id="1.10.150.130">
    <property type="match status" value="1"/>
</dbReference>
<dbReference type="AlphaFoldDB" id="A0A5C7J5J5"/>
<evidence type="ECO:0000256" key="3">
    <source>
        <dbReference type="ARBA" id="ARBA00023172"/>
    </source>
</evidence>
<feature type="domain" description="Tyr recombinase" evidence="5">
    <location>
        <begin position="124"/>
        <end position="278"/>
    </location>
</feature>
<dbReference type="PANTHER" id="PTHR30349:SF41">
    <property type="entry name" value="INTEGRASE_RECOMBINASE PROTEIN MJ0367-RELATED"/>
    <property type="match status" value="1"/>
</dbReference>
<dbReference type="PROSITE" id="PS51900">
    <property type="entry name" value="CB"/>
    <property type="match status" value="1"/>
</dbReference>
<evidence type="ECO:0000259" key="6">
    <source>
        <dbReference type="PROSITE" id="PS51900"/>
    </source>
</evidence>
<dbReference type="Pfam" id="PF00589">
    <property type="entry name" value="Phage_integrase"/>
    <property type="match status" value="1"/>
</dbReference>
<comment type="similarity">
    <text evidence="1">Belongs to the 'phage' integrase family.</text>
</comment>
<reference evidence="7 8" key="1">
    <citation type="submission" date="2018-09" db="EMBL/GenBank/DDBJ databases">
        <title>Metagenome Assembled Genomes from an Advanced Water Purification Facility.</title>
        <authorList>
            <person name="Stamps B.W."/>
            <person name="Spear J.R."/>
        </authorList>
    </citation>
    <scope>NUCLEOTIDE SEQUENCE [LARGE SCALE GENOMIC DNA]</scope>
    <source>
        <strain evidence="7">Bin_63_2</strain>
    </source>
</reference>
<dbReference type="Gene3D" id="1.10.443.10">
    <property type="entry name" value="Intergrase catalytic core"/>
    <property type="match status" value="1"/>
</dbReference>
<dbReference type="EMBL" id="SSDS01000100">
    <property type="protein sequence ID" value="TXG75846.1"/>
    <property type="molecule type" value="Genomic_DNA"/>
</dbReference>
<keyword evidence="2 4" id="KW-0238">DNA-binding</keyword>
<protein>
    <recommendedName>
        <fullName evidence="9">Integrase</fullName>
    </recommendedName>
</protein>
<evidence type="ECO:0000313" key="8">
    <source>
        <dbReference type="Proteomes" id="UP000321026"/>
    </source>
</evidence>
<sequence>MYSQAEKTQQTFLQQDGYLPILAETFITAKRAEGLSKSTLKYYREKIDIFLAWTEAQAVTQVQDVTADLLRRFLLTMSERHNAGGVHGIYRGVRAFLRFIEAEEVVAGWLSPTKKVKAPKVEAQPIEGASLEDISALLATCERSEFIGARDNALLLVLLDTGARVTEFLSIDLADIDSVGAVLLKHTKGKRPRYVYLSQKTRRAVRAYVRMRRDTSPALWTTKHGERLTYDGLRAILTRRSKLAGLRDVPSPHDFRRAMALTFLRNGGDIFSLARLLG</sequence>
<dbReference type="InterPro" id="IPR011010">
    <property type="entry name" value="DNA_brk_join_enz"/>
</dbReference>
<dbReference type="SUPFAM" id="SSF56349">
    <property type="entry name" value="DNA breaking-rejoining enzymes"/>
    <property type="match status" value="1"/>
</dbReference>
<dbReference type="InterPro" id="IPR044068">
    <property type="entry name" value="CB"/>
</dbReference>
<dbReference type="GO" id="GO:0006310">
    <property type="term" value="P:DNA recombination"/>
    <property type="evidence" value="ECO:0007669"/>
    <property type="project" value="UniProtKB-KW"/>
</dbReference>
<gene>
    <name evidence="7" type="ORF">E6Q11_06425</name>
</gene>
<dbReference type="Proteomes" id="UP000321026">
    <property type="component" value="Unassembled WGS sequence"/>
</dbReference>
<dbReference type="PROSITE" id="PS51898">
    <property type="entry name" value="TYR_RECOMBINASE"/>
    <property type="match status" value="1"/>
</dbReference>
<dbReference type="InterPro" id="IPR010998">
    <property type="entry name" value="Integrase_recombinase_N"/>
</dbReference>
<name>A0A5C7J5J5_9BACT</name>
<dbReference type="InterPro" id="IPR002104">
    <property type="entry name" value="Integrase_catalytic"/>
</dbReference>
<evidence type="ECO:0000256" key="4">
    <source>
        <dbReference type="PROSITE-ProRule" id="PRU01248"/>
    </source>
</evidence>
<evidence type="ECO:0008006" key="9">
    <source>
        <dbReference type="Google" id="ProtNLM"/>
    </source>
</evidence>
<proteinExistence type="inferred from homology"/>
<evidence type="ECO:0000256" key="2">
    <source>
        <dbReference type="ARBA" id="ARBA00023125"/>
    </source>
</evidence>
<comment type="caution">
    <text evidence="7">The sequence shown here is derived from an EMBL/GenBank/DDBJ whole genome shotgun (WGS) entry which is preliminary data.</text>
</comment>
<dbReference type="GO" id="GO:0003677">
    <property type="term" value="F:DNA binding"/>
    <property type="evidence" value="ECO:0007669"/>
    <property type="project" value="UniProtKB-UniRule"/>
</dbReference>
<accession>A0A5C7J5J5</accession>
<evidence type="ECO:0000256" key="1">
    <source>
        <dbReference type="ARBA" id="ARBA00008857"/>
    </source>
</evidence>
<evidence type="ECO:0000313" key="7">
    <source>
        <dbReference type="EMBL" id="TXG75846.1"/>
    </source>
</evidence>
<feature type="domain" description="Core-binding (CB)" evidence="6">
    <location>
        <begin position="17"/>
        <end position="101"/>
    </location>
</feature>
<evidence type="ECO:0000259" key="5">
    <source>
        <dbReference type="PROSITE" id="PS51898"/>
    </source>
</evidence>
<keyword evidence="3" id="KW-0233">DNA recombination</keyword>